<comment type="similarity">
    <text evidence="2">Belongs to the cutinase family.</text>
</comment>
<dbReference type="PANTHER" id="PTHR23120">
    <property type="entry name" value="MAESTRO-RELATED HEAT DOMAIN-CONTAINING"/>
    <property type="match status" value="1"/>
</dbReference>
<keyword evidence="7" id="KW-1015">Disulfide bond</keyword>
<dbReference type="InterPro" id="IPR011989">
    <property type="entry name" value="ARM-like"/>
</dbReference>
<feature type="domain" description="Maestro-like HEAT-repeats" evidence="10">
    <location>
        <begin position="948"/>
        <end position="1176"/>
    </location>
</feature>
<evidence type="ECO:0000256" key="2">
    <source>
        <dbReference type="ARBA" id="ARBA00007534"/>
    </source>
</evidence>
<feature type="domain" description="MROH2B-like N-terminal HEAT-repeats" evidence="12">
    <location>
        <begin position="42"/>
        <end position="261"/>
    </location>
</feature>
<feature type="repeat" description="HEAT" evidence="8">
    <location>
        <begin position="1641"/>
        <end position="1670"/>
    </location>
</feature>
<dbReference type="PANTHER" id="PTHR23120:SF0">
    <property type="entry name" value="MAESTRO HEAT-LIKE REPEAT FAMILY MEMBER 1"/>
    <property type="match status" value="1"/>
</dbReference>
<keyword evidence="3" id="KW-0719">Serine esterase</keyword>
<reference evidence="14" key="1">
    <citation type="journal article" date="2019" name="bioRxiv">
        <title>The Genome of the Zebra Mussel, Dreissena polymorpha: A Resource for Invasive Species Research.</title>
        <authorList>
            <person name="McCartney M.A."/>
            <person name="Auch B."/>
            <person name="Kono T."/>
            <person name="Mallez S."/>
            <person name="Zhang Y."/>
            <person name="Obille A."/>
            <person name="Becker A."/>
            <person name="Abrahante J.E."/>
            <person name="Garbe J."/>
            <person name="Badalamenti J.P."/>
            <person name="Herman A."/>
            <person name="Mangelson H."/>
            <person name="Liachko I."/>
            <person name="Sullivan S."/>
            <person name="Sone E.D."/>
            <person name="Koren S."/>
            <person name="Silverstein K.A.T."/>
            <person name="Beckman K.B."/>
            <person name="Gohl D.M."/>
        </authorList>
    </citation>
    <scope>NUCLEOTIDE SEQUENCE</scope>
    <source>
        <strain evidence="14">Duluth1</strain>
        <tissue evidence="14">Whole animal</tissue>
    </source>
</reference>
<dbReference type="PROSITE" id="PS00931">
    <property type="entry name" value="CUTINASE_2"/>
    <property type="match status" value="1"/>
</dbReference>
<evidence type="ECO:0000256" key="6">
    <source>
        <dbReference type="ARBA" id="ARBA00022737"/>
    </source>
</evidence>
<dbReference type="Proteomes" id="UP000828390">
    <property type="component" value="Unassembled WGS sequence"/>
</dbReference>
<evidence type="ECO:0000313" key="14">
    <source>
        <dbReference type="EMBL" id="KAH3776418.1"/>
    </source>
</evidence>
<comment type="subcellular location">
    <subcellularLocation>
        <location evidence="1">Secreted</location>
    </subcellularLocation>
</comment>
<dbReference type="GO" id="GO:0005576">
    <property type="term" value="C:extracellular region"/>
    <property type="evidence" value="ECO:0007669"/>
    <property type="project" value="UniProtKB-SubCell"/>
</dbReference>
<feature type="domain" description="MROH2B-like HEAT-repeats" evidence="11">
    <location>
        <begin position="264"/>
        <end position="923"/>
    </location>
</feature>
<evidence type="ECO:0000256" key="9">
    <source>
        <dbReference type="SAM" id="MobiDB-lite"/>
    </source>
</evidence>
<feature type="region of interest" description="Disordered" evidence="9">
    <location>
        <begin position="1263"/>
        <end position="1288"/>
    </location>
</feature>
<evidence type="ECO:0008006" key="16">
    <source>
        <dbReference type="Google" id="ProtNLM"/>
    </source>
</evidence>
<keyword evidence="4" id="KW-0964">Secreted</keyword>
<sequence length="1670" mass="186475">MAGDEEEGVRFTGGQVDDLTMALIDSAFDRSEDCQDIIAISLFNLGKKKPELVLSSCYSYLQKHAKLAQGHRVVILQTMEKIIHEKLEVLDKDLAISLVKQASKELTQETDVIPEWQTAASGVLVALGKKYCNEVMENMLLKFQPGTLPHFFVVQTIANLCSVNVYGMVPHLTAVLGTMLPMLGMAKQDNMRWVFSSAISKFSEAIIDYIANIDKAPDTSVKKEMFSSEIFSAYDVIFNVWIQSKEVKLRLAIVEALGHMTHLMARDKLEEQLPRILAGILGLYKKHQEPFHITQGLCSVLDAICEGGSTILEPHLEHVLNALFPQIFAPVDFNNPMSMKNQNEVLRCFAVIAGSFSGKLTGILLQKLDQNNEKMKIGILTIFKHLINAAAPAMEDKKEVVLSGLKGISQEPSNKVKKVFAQVVIAMGHHGYMELEGGTNMIEFIAIQCSLQDEPPGTKRSPDPDHVTNTQLRHMCDNVLQLLTNTVEQMENVLWPYLLELVVPEKYTEGSGVICRCLATIANKKREANAEDYDLDYETQANLPKPCNVIARLMTLAGRPLNGRQRGVHVLNLMKGLAPNLHDNLTELWDTVIPKLVQYLEDPEKTESWSQKSWEDLLLKMLSKSLDVVDHEEWIAELGETFAQHIPMYTRLPEEKNFLYKCIGIVMRKSTKKDFVNRMLDQVFNTVRHTDQIEREGCAVCLGFCATSHLDAVLTKLESVTKADLSQKKSGVFSFMKSEKSEGDVERMKATLMLCYGFVALYSPPTLIISRMEATILRSIQPYFANVKDSTVKQNLIRAVDQIGQALHPDHLGQKYNFSNRGEFISHLQAYMQAESTQHITSDTRLLALNACTTLIKLDPILSEADLFDLIKTATDFVFPLPLDGGAAGSKKGKGEGMDPDEVEVLMEATVEALDDLLTQILSKDITMATFDSILKHLIPWYLSVHDHERQRAVRMTHVLLKYLLENIETKAQKFENLHILLARLVPRCSDPCIEVRQLSMDCIQASLHLAQRCSGIGSDHKDPMVEALPTLRARLEKGDPNVLYSVVNDLSKVISKKLPSEQLKAFIELIQEGLLDPQSHSSSGACVVLNGLMKNRGTELLKEVDAILSSIHEKLFQIQFPQTKTGALRAVRTLAQHHLFQVLKSLLGYSLPFDENVVEIWKILSSDPQLVAVMLDHMLELYGKSLPYEEKQPDDKKEPVRRATQTPLAITCALVEILQVEETEEQVKKSYHRLFAALLVRIGSSVGVEPLKPAQKSRSWNLFGSKSEPAAKDKKKGVPPPTSSKQVKPSSVAVDAFKKFLANTKSDDITQVLEEGQCWGKLEDREELPGAINTLTKALVTSTVGGEYVSKIVSSLTSYMSSLYDPQRVVVAAFFAQLIEEKCMGDDTLVELVMNSLLGRLVDQSHIVRQMCIRGLGNVARIGKAQVQHYSTTVLSAMMAGMDDKEDPEDDITVEAMSGLSRVLSEIDEKHIRAILINVALRIRPCFEKEKPNVRAQSIILFGNLSAFGDGPSKLPFLEQIHSNFVSLLLHLNDPDNDVKKACKSALKQVGTLIGSDSINKMFQKFLLEESNLHYGEFMNDLSKLIIQDFPEKVNFYVMGCVSFYKSVWPEIKSNAALFTGFLLGNLPEERQGVISKEHVCAALILLLKDPTPSVRSTAAEAMSLLDKY</sequence>
<dbReference type="EMBL" id="JAIWYP010000009">
    <property type="protein sequence ID" value="KAH3776418.1"/>
    <property type="molecule type" value="Genomic_DNA"/>
</dbReference>
<dbReference type="InterPro" id="IPR016024">
    <property type="entry name" value="ARM-type_fold"/>
</dbReference>
<dbReference type="PROSITE" id="PS50077">
    <property type="entry name" value="HEAT_REPEAT"/>
    <property type="match status" value="1"/>
</dbReference>
<comment type="caution">
    <text evidence="14">The sequence shown here is derived from an EMBL/GenBank/DDBJ whole genome shotgun (WGS) entry which is preliminary data.</text>
</comment>
<keyword evidence="3" id="KW-0378">Hydrolase</keyword>
<dbReference type="InterPro" id="IPR045206">
    <property type="entry name" value="Maestro_heat-like_prot"/>
</dbReference>
<dbReference type="InterPro" id="IPR055408">
    <property type="entry name" value="HEAT_MROH2B-like"/>
</dbReference>
<dbReference type="OrthoDB" id="1884734at2759"/>
<reference evidence="14" key="2">
    <citation type="submission" date="2020-11" db="EMBL/GenBank/DDBJ databases">
        <authorList>
            <person name="McCartney M.A."/>
            <person name="Auch B."/>
            <person name="Kono T."/>
            <person name="Mallez S."/>
            <person name="Becker A."/>
            <person name="Gohl D.M."/>
            <person name="Silverstein K.A.T."/>
            <person name="Koren S."/>
            <person name="Bechman K.B."/>
            <person name="Herman A."/>
            <person name="Abrahante J.E."/>
            <person name="Garbe J."/>
        </authorList>
    </citation>
    <scope>NUCLEOTIDE SEQUENCE</scope>
    <source>
        <strain evidence="14">Duluth1</strain>
        <tissue evidence="14">Whole animal</tissue>
    </source>
</reference>
<evidence type="ECO:0000259" key="11">
    <source>
        <dbReference type="Pfam" id="PF23210"/>
    </source>
</evidence>
<dbReference type="SUPFAM" id="SSF48371">
    <property type="entry name" value="ARM repeat"/>
    <property type="match status" value="2"/>
</dbReference>
<evidence type="ECO:0000256" key="1">
    <source>
        <dbReference type="ARBA" id="ARBA00004613"/>
    </source>
</evidence>
<dbReference type="Pfam" id="PF23221">
    <property type="entry name" value="HEAT_MROH2B_1st"/>
    <property type="match status" value="1"/>
</dbReference>
<dbReference type="InterPro" id="IPR056282">
    <property type="entry name" value="MROH2B-like_N_HEAT"/>
</dbReference>
<dbReference type="Pfam" id="PF21047">
    <property type="entry name" value="HEAT_Maestro"/>
    <property type="match status" value="1"/>
</dbReference>
<proteinExistence type="inferred from homology"/>
<evidence type="ECO:0000256" key="3">
    <source>
        <dbReference type="ARBA" id="ARBA00022487"/>
    </source>
</evidence>
<evidence type="ECO:0000256" key="7">
    <source>
        <dbReference type="ARBA" id="ARBA00023157"/>
    </source>
</evidence>
<dbReference type="InterPro" id="IPR043579">
    <property type="entry name" value="CUTINASE_2"/>
</dbReference>
<keyword evidence="5" id="KW-0732">Signal</keyword>
<gene>
    <name evidence="14" type="ORF">DPMN_177843</name>
</gene>
<evidence type="ECO:0000259" key="12">
    <source>
        <dbReference type="Pfam" id="PF23221"/>
    </source>
</evidence>
<dbReference type="GO" id="GO:0052689">
    <property type="term" value="F:carboxylic ester hydrolase activity"/>
    <property type="evidence" value="ECO:0007669"/>
    <property type="project" value="UniProtKB-KW"/>
</dbReference>
<accession>A0A9D4IM11</accession>
<keyword evidence="15" id="KW-1185">Reference proteome</keyword>
<keyword evidence="6" id="KW-0677">Repeat</keyword>
<evidence type="ECO:0000256" key="4">
    <source>
        <dbReference type="ARBA" id="ARBA00022525"/>
    </source>
</evidence>
<evidence type="ECO:0000259" key="13">
    <source>
        <dbReference type="Pfam" id="PF23227"/>
    </source>
</evidence>
<dbReference type="Pfam" id="PF23227">
    <property type="entry name" value="HEAT_MROH2B_C"/>
    <property type="match status" value="1"/>
</dbReference>
<dbReference type="Pfam" id="PF23210">
    <property type="entry name" value="HEAT_Maestro_2"/>
    <property type="match status" value="1"/>
</dbReference>
<dbReference type="InterPro" id="IPR055406">
    <property type="entry name" value="HEAT_Maestro"/>
</dbReference>
<dbReference type="InterPro" id="IPR048465">
    <property type="entry name" value="Maestro-like_HEAT"/>
</dbReference>
<protein>
    <recommendedName>
        <fullName evidence="16">Maestro heat-like repeat-containing protein family member 1</fullName>
    </recommendedName>
</protein>
<feature type="domain" description="Maestro/Maestro-like HEAT-repeats" evidence="13">
    <location>
        <begin position="1394"/>
        <end position="1667"/>
    </location>
</feature>
<dbReference type="GO" id="GO:0005737">
    <property type="term" value="C:cytoplasm"/>
    <property type="evidence" value="ECO:0007669"/>
    <property type="project" value="TreeGrafter"/>
</dbReference>
<name>A0A9D4IM11_DREPO</name>
<organism evidence="14 15">
    <name type="scientific">Dreissena polymorpha</name>
    <name type="common">Zebra mussel</name>
    <name type="synonym">Mytilus polymorpha</name>
    <dbReference type="NCBI Taxonomy" id="45954"/>
    <lineage>
        <taxon>Eukaryota</taxon>
        <taxon>Metazoa</taxon>
        <taxon>Spiralia</taxon>
        <taxon>Lophotrochozoa</taxon>
        <taxon>Mollusca</taxon>
        <taxon>Bivalvia</taxon>
        <taxon>Autobranchia</taxon>
        <taxon>Heteroconchia</taxon>
        <taxon>Euheterodonta</taxon>
        <taxon>Imparidentia</taxon>
        <taxon>Neoheterodontei</taxon>
        <taxon>Myida</taxon>
        <taxon>Dreissenoidea</taxon>
        <taxon>Dreissenidae</taxon>
        <taxon>Dreissena</taxon>
    </lineage>
</organism>
<evidence type="ECO:0000259" key="10">
    <source>
        <dbReference type="Pfam" id="PF21047"/>
    </source>
</evidence>
<dbReference type="InterPro" id="IPR021133">
    <property type="entry name" value="HEAT_type_2"/>
</dbReference>
<evidence type="ECO:0000256" key="5">
    <source>
        <dbReference type="ARBA" id="ARBA00022729"/>
    </source>
</evidence>
<evidence type="ECO:0000256" key="8">
    <source>
        <dbReference type="PROSITE-ProRule" id="PRU00103"/>
    </source>
</evidence>
<dbReference type="Gene3D" id="1.25.10.10">
    <property type="entry name" value="Leucine-rich Repeat Variant"/>
    <property type="match status" value="3"/>
</dbReference>
<evidence type="ECO:0000313" key="15">
    <source>
        <dbReference type="Proteomes" id="UP000828390"/>
    </source>
</evidence>